<comment type="catalytic activity">
    <reaction evidence="1">
        <text>coproporphyrinogen III + 3 O2 = coproporphyrin III + 3 H2O2</text>
        <dbReference type="Rhea" id="RHEA:43436"/>
        <dbReference type="ChEBI" id="CHEBI:15379"/>
        <dbReference type="ChEBI" id="CHEBI:16240"/>
        <dbReference type="ChEBI" id="CHEBI:57309"/>
        <dbReference type="ChEBI" id="CHEBI:131725"/>
        <dbReference type="EC" id="1.3.3.15"/>
    </reaction>
    <physiologicalReaction direction="left-to-right" evidence="1">
        <dbReference type="Rhea" id="RHEA:43437"/>
    </physiologicalReaction>
</comment>
<dbReference type="SUPFAM" id="SSF51905">
    <property type="entry name" value="FAD/NAD(P)-binding domain"/>
    <property type="match status" value="1"/>
</dbReference>
<comment type="caution">
    <text evidence="13">The sequence shown here is derived from an EMBL/GenBank/DDBJ whole genome shotgun (WGS) entry which is preliminary data.</text>
</comment>
<comment type="subcellular location">
    <subcellularLocation>
        <location evidence="11">Cytoplasm</location>
    </subcellularLocation>
</comment>
<dbReference type="NCBIfam" id="NF008845">
    <property type="entry name" value="PRK11883.1-5"/>
    <property type="match status" value="1"/>
</dbReference>
<accession>A0ABV9JDB3</accession>
<evidence type="ECO:0000256" key="8">
    <source>
        <dbReference type="ARBA" id="ARBA00022827"/>
    </source>
</evidence>
<evidence type="ECO:0000256" key="3">
    <source>
        <dbReference type="ARBA" id="ARBA00004744"/>
    </source>
</evidence>
<dbReference type="EMBL" id="JBHSGD010000005">
    <property type="protein sequence ID" value="MFC4652518.1"/>
    <property type="molecule type" value="Genomic_DNA"/>
</dbReference>
<dbReference type="Proteomes" id="UP001595987">
    <property type="component" value="Unassembled WGS sequence"/>
</dbReference>
<evidence type="ECO:0000313" key="13">
    <source>
        <dbReference type="EMBL" id="MFC4652518.1"/>
    </source>
</evidence>
<dbReference type="InterPro" id="IPR002937">
    <property type="entry name" value="Amino_oxidase"/>
</dbReference>
<dbReference type="InterPro" id="IPR036188">
    <property type="entry name" value="FAD/NAD-bd_sf"/>
</dbReference>
<comment type="function">
    <text evidence="11">Involved in coproporphyrin-dependent heme b biosynthesis. Catalyzes the oxidation of coproporphyrinogen III to coproporphyrin III.</text>
</comment>
<organism evidence="13 14">
    <name type="scientific">Lactococcus nasutitermitis</name>
    <dbReference type="NCBI Taxonomy" id="1652957"/>
    <lineage>
        <taxon>Bacteria</taxon>
        <taxon>Bacillati</taxon>
        <taxon>Bacillota</taxon>
        <taxon>Bacilli</taxon>
        <taxon>Lactobacillales</taxon>
        <taxon>Streptococcaceae</taxon>
        <taxon>Lactococcus</taxon>
    </lineage>
</organism>
<dbReference type="Pfam" id="PF01593">
    <property type="entry name" value="Amino_oxidase"/>
    <property type="match status" value="1"/>
</dbReference>
<gene>
    <name evidence="13" type="primary">hemY</name>
    <name evidence="13" type="ORF">ACFO26_06315</name>
</gene>
<keyword evidence="7 11" id="KW-0285">Flavoprotein</keyword>
<proteinExistence type="inferred from homology"/>
<evidence type="ECO:0000259" key="12">
    <source>
        <dbReference type="Pfam" id="PF01593"/>
    </source>
</evidence>
<evidence type="ECO:0000256" key="7">
    <source>
        <dbReference type="ARBA" id="ARBA00022630"/>
    </source>
</evidence>
<dbReference type="InterPro" id="IPR004572">
    <property type="entry name" value="Protoporphyrinogen_oxidase"/>
</dbReference>
<comment type="similarity">
    <text evidence="4 11">Belongs to the protoporphyrinogen/coproporphyrinogen oxidase family. Coproporphyrinogen III oxidase subfamily.</text>
</comment>
<dbReference type="InterPro" id="IPR050464">
    <property type="entry name" value="Zeta_carotene_desat/Oxidored"/>
</dbReference>
<comment type="pathway">
    <text evidence="3 11">Porphyrin-containing compound metabolism; protoheme biosynthesis.</text>
</comment>
<dbReference type="RefSeq" id="WP_213536096.1">
    <property type="nucleotide sequence ID" value="NZ_BOVQ01000005.1"/>
</dbReference>
<evidence type="ECO:0000256" key="11">
    <source>
        <dbReference type="RuleBase" id="RU364052"/>
    </source>
</evidence>
<evidence type="ECO:0000256" key="6">
    <source>
        <dbReference type="ARBA" id="ARBA00019046"/>
    </source>
</evidence>
<keyword evidence="11" id="KW-0963">Cytoplasm</keyword>
<reference evidence="14" key="1">
    <citation type="journal article" date="2019" name="Int. J. Syst. Evol. Microbiol.">
        <title>The Global Catalogue of Microorganisms (GCM) 10K type strain sequencing project: providing services to taxonomists for standard genome sequencing and annotation.</title>
        <authorList>
            <consortium name="The Broad Institute Genomics Platform"/>
            <consortium name="The Broad Institute Genome Sequencing Center for Infectious Disease"/>
            <person name="Wu L."/>
            <person name="Ma J."/>
        </authorList>
    </citation>
    <scope>NUCLEOTIDE SEQUENCE [LARGE SCALE GENOMIC DNA]</scope>
    <source>
        <strain evidence="14">CCUG 63287</strain>
    </source>
</reference>
<evidence type="ECO:0000256" key="5">
    <source>
        <dbReference type="ARBA" id="ARBA00012402"/>
    </source>
</evidence>
<evidence type="ECO:0000256" key="2">
    <source>
        <dbReference type="ARBA" id="ARBA00001974"/>
    </source>
</evidence>
<keyword evidence="9 11" id="KW-0560">Oxidoreductase</keyword>
<keyword evidence="8 11" id="KW-0274">FAD</keyword>
<dbReference type="PANTHER" id="PTHR42923:SF3">
    <property type="entry name" value="PROTOPORPHYRINOGEN OXIDASE"/>
    <property type="match status" value="1"/>
</dbReference>
<dbReference type="SUPFAM" id="SSF54373">
    <property type="entry name" value="FAD-linked reductases, C-terminal domain"/>
    <property type="match status" value="1"/>
</dbReference>
<dbReference type="PANTHER" id="PTHR42923">
    <property type="entry name" value="PROTOPORPHYRINOGEN OXIDASE"/>
    <property type="match status" value="1"/>
</dbReference>
<feature type="domain" description="Amine oxidase" evidence="12">
    <location>
        <begin position="11"/>
        <end position="455"/>
    </location>
</feature>
<comment type="cofactor">
    <cofactor evidence="2 11">
        <name>FAD</name>
        <dbReference type="ChEBI" id="CHEBI:57692"/>
    </cofactor>
</comment>
<keyword evidence="14" id="KW-1185">Reference proteome</keyword>
<dbReference type="EC" id="1.3.3.15" evidence="5 11"/>
<evidence type="ECO:0000256" key="1">
    <source>
        <dbReference type="ARBA" id="ARBA00001755"/>
    </source>
</evidence>
<dbReference type="NCBIfam" id="TIGR00562">
    <property type="entry name" value="proto_IX_ox"/>
    <property type="match status" value="1"/>
</dbReference>
<sequence length="468" mass="52643">MKHIAIIGGGITGLTAAFYLQKTIEEQKLDIDWKLFEADKRLGGKIETVHRDGYIIERGADSWLARKSSMVDLAKELGIDDRLVHNATGKAYILLNDKLHPIPAGSIMGIPTNKESFDLSELVSEAGKKRAYEDLIIGKSPANTDQSMGQFFRRRLGDEVVENLIEPLLSGVYGGELDTMSLLSTYPQFYEVEQKYGNLIDGMRLQNEMNKKNTPYTGGKQGMFYNFNTGLETVVDKIKERLPYSQIFENTTIEHIEKIGNQYELTLENGDKEIFDSVIVTTPHYTMQKMLSQYDFLDEFKTIPATSVVTVALAFDRSSLPQDIDGTGFLVSRNAHYSITACTWVHKKWAHSTPEGKIVLRCFMGKPGDERYVNLSDDEIVDLALTDLRKIMDLQGEPEFAEISRLANSMPQYTVGHKERLVKVYNELEKETPGLFIAGMSYTGVGLPDNVTAGKLTEEKALDYLNKK</sequence>
<dbReference type="Gene3D" id="3.90.660.20">
    <property type="entry name" value="Protoporphyrinogen oxidase, mitochondrial, domain 2"/>
    <property type="match status" value="1"/>
</dbReference>
<dbReference type="GO" id="GO:0004729">
    <property type="term" value="F:oxygen-dependent protoporphyrinogen oxidase activity"/>
    <property type="evidence" value="ECO:0007669"/>
    <property type="project" value="UniProtKB-EC"/>
</dbReference>
<evidence type="ECO:0000256" key="9">
    <source>
        <dbReference type="ARBA" id="ARBA00023002"/>
    </source>
</evidence>
<name>A0ABV9JDB3_9LACT</name>
<dbReference type="Gene3D" id="3.50.50.60">
    <property type="entry name" value="FAD/NAD(P)-binding domain"/>
    <property type="match status" value="1"/>
</dbReference>
<evidence type="ECO:0000256" key="10">
    <source>
        <dbReference type="ARBA" id="ARBA00023133"/>
    </source>
</evidence>
<protein>
    <recommendedName>
        <fullName evidence="6 11">Coproporphyrinogen III oxidase</fullName>
        <ecNumber evidence="5 11">1.3.3.15</ecNumber>
    </recommendedName>
</protein>
<dbReference type="Gene3D" id="1.10.3110.10">
    <property type="entry name" value="protoporphyrinogen ix oxidase, domain 3"/>
    <property type="match status" value="1"/>
</dbReference>
<evidence type="ECO:0000256" key="4">
    <source>
        <dbReference type="ARBA" id="ARBA00008310"/>
    </source>
</evidence>
<evidence type="ECO:0000313" key="14">
    <source>
        <dbReference type="Proteomes" id="UP001595987"/>
    </source>
</evidence>
<keyword evidence="10 11" id="KW-0350">Heme biosynthesis</keyword>